<dbReference type="InterPro" id="IPR008547">
    <property type="entry name" value="DUF829_TMEM53"/>
</dbReference>
<protein>
    <recommendedName>
        <fullName evidence="11">Indole-diterpene biosynthesis protein PaxU</fullName>
    </recommendedName>
</protein>
<evidence type="ECO:0000256" key="1">
    <source>
        <dbReference type="ARBA" id="ARBA00004126"/>
    </source>
</evidence>
<evidence type="ECO:0008006" key="11">
    <source>
        <dbReference type="Google" id="ProtNLM"/>
    </source>
</evidence>
<evidence type="ECO:0000256" key="5">
    <source>
        <dbReference type="ARBA" id="ARBA00023242"/>
    </source>
</evidence>
<accession>A0AA40DQS2</accession>
<dbReference type="RefSeq" id="XP_060293992.1">
    <property type="nucleotide sequence ID" value="XM_060434495.1"/>
</dbReference>
<evidence type="ECO:0000256" key="6">
    <source>
        <dbReference type="ARBA" id="ARBA00037847"/>
    </source>
</evidence>
<feature type="compositionally biased region" description="Low complexity" evidence="7">
    <location>
        <begin position="77"/>
        <end position="86"/>
    </location>
</feature>
<dbReference type="GeneID" id="85317765"/>
<dbReference type="Proteomes" id="UP001172101">
    <property type="component" value="Unassembled WGS sequence"/>
</dbReference>
<dbReference type="GO" id="GO:0031965">
    <property type="term" value="C:nuclear membrane"/>
    <property type="evidence" value="ECO:0007669"/>
    <property type="project" value="UniProtKB-SubCell"/>
</dbReference>
<keyword evidence="4 8" id="KW-0472">Membrane</keyword>
<evidence type="ECO:0000256" key="2">
    <source>
        <dbReference type="ARBA" id="ARBA00022692"/>
    </source>
</evidence>
<comment type="subcellular location">
    <subcellularLocation>
        <location evidence="6">Endomembrane system</location>
        <topology evidence="6">Single-pass membrane protein</topology>
    </subcellularLocation>
    <subcellularLocation>
        <location evidence="1">Nucleus membrane</location>
    </subcellularLocation>
</comment>
<feature type="region of interest" description="Disordered" evidence="7">
    <location>
        <begin position="77"/>
        <end position="97"/>
    </location>
</feature>
<name>A0AA40DQS2_9PEZI</name>
<comment type="caution">
    <text evidence="9">The sequence shown here is derived from an EMBL/GenBank/DDBJ whole genome shotgun (WGS) entry which is preliminary data.</text>
</comment>
<feature type="transmembrane region" description="Helical" evidence="8">
    <location>
        <begin position="256"/>
        <end position="278"/>
    </location>
</feature>
<dbReference type="EMBL" id="JAUIRO010000005">
    <property type="protein sequence ID" value="KAK0712669.1"/>
    <property type="molecule type" value="Genomic_DNA"/>
</dbReference>
<feature type="region of interest" description="Disordered" evidence="7">
    <location>
        <begin position="23"/>
        <end position="65"/>
    </location>
</feature>
<evidence type="ECO:0000313" key="10">
    <source>
        <dbReference type="Proteomes" id="UP001172101"/>
    </source>
</evidence>
<feature type="compositionally biased region" description="Basic and acidic residues" evidence="7">
    <location>
        <begin position="42"/>
        <end position="53"/>
    </location>
</feature>
<evidence type="ECO:0000313" key="9">
    <source>
        <dbReference type="EMBL" id="KAK0712669.1"/>
    </source>
</evidence>
<sequence>MGKKKPATGPFLPGFLRLAPSIHVRDTKHLRPGYPLQRPQHTHLEQQEHDPEKGLAQPQPQQQQQYCTCNHQGNEASASFASSSSTPPSPPSSTRRPPDLVIIFSWTGAISKHIVKYTEAYKAMYPGTSILLITTAIADLAFHSTKKKIKALAPAIDYLCSFLDSARYSMSSQTAGAEDTSPAPNDDPSILLHAFSEGGANKAVCLAQGYQARRGGTARLPVGAFIFDSTPGTPRYASNVAAFRRALPQHPVAQAVGLPVGAGVLGVTWVLFCVFVGYENNLISKTRRALNDAALWDVKDVPRTYLFSEADDLICWRDVEAHGLASAAPGIGVRSLLVRFKATPHCCHTRGENAEVYWEAVRRTWEAKVVAEIHGPEPSEMSGGESSD</sequence>
<dbReference type="PANTHER" id="PTHR12265:SF30">
    <property type="entry name" value="TRANSMEMBRANE PROTEIN 53"/>
    <property type="match status" value="1"/>
</dbReference>
<evidence type="ECO:0000256" key="7">
    <source>
        <dbReference type="SAM" id="MobiDB-lite"/>
    </source>
</evidence>
<dbReference type="AlphaFoldDB" id="A0AA40DQS2"/>
<reference evidence="9" key="1">
    <citation type="submission" date="2023-06" db="EMBL/GenBank/DDBJ databases">
        <title>Genome-scale phylogeny and comparative genomics of the fungal order Sordariales.</title>
        <authorList>
            <consortium name="Lawrence Berkeley National Laboratory"/>
            <person name="Hensen N."/>
            <person name="Bonometti L."/>
            <person name="Westerberg I."/>
            <person name="Brannstrom I.O."/>
            <person name="Guillou S."/>
            <person name="Cros-Aarteil S."/>
            <person name="Calhoun S."/>
            <person name="Haridas S."/>
            <person name="Kuo A."/>
            <person name="Mondo S."/>
            <person name="Pangilinan J."/>
            <person name="Riley R."/>
            <person name="LaButti K."/>
            <person name="Andreopoulos B."/>
            <person name="Lipzen A."/>
            <person name="Chen C."/>
            <person name="Yanf M."/>
            <person name="Daum C."/>
            <person name="Ng V."/>
            <person name="Clum A."/>
            <person name="Steindorff A."/>
            <person name="Ohm R."/>
            <person name="Martin F."/>
            <person name="Silar P."/>
            <person name="Natvig D."/>
            <person name="Lalanne C."/>
            <person name="Gautier V."/>
            <person name="Ament-velasquez S.L."/>
            <person name="Kruys A."/>
            <person name="Hutchinson M.I."/>
            <person name="Powell A.J."/>
            <person name="Barry K."/>
            <person name="Miller A.N."/>
            <person name="Grigoriev I.V."/>
            <person name="Debuchy R."/>
            <person name="Gladieux P."/>
            <person name="Thoren M.H."/>
            <person name="Johannesson H."/>
        </authorList>
    </citation>
    <scope>NUCLEOTIDE SEQUENCE</scope>
    <source>
        <strain evidence="9">SMH2392-1A</strain>
    </source>
</reference>
<evidence type="ECO:0000256" key="8">
    <source>
        <dbReference type="SAM" id="Phobius"/>
    </source>
</evidence>
<gene>
    <name evidence="9" type="ORF">B0T26DRAFT_343235</name>
</gene>
<keyword evidence="2 8" id="KW-0812">Transmembrane</keyword>
<dbReference type="Pfam" id="PF05705">
    <property type="entry name" value="DUF829"/>
    <property type="match status" value="1"/>
</dbReference>
<evidence type="ECO:0000256" key="3">
    <source>
        <dbReference type="ARBA" id="ARBA00022989"/>
    </source>
</evidence>
<proteinExistence type="predicted"/>
<keyword evidence="5" id="KW-0539">Nucleus</keyword>
<keyword evidence="3 8" id="KW-1133">Transmembrane helix</keyword>
<evidence type="ECO:0000256" key="4">
    <source>
        <dbReference type="ARBA" id="ARBA00023136"/>
    </source>
</evidence>
<keyword evidence="10" id="KW-1185">Reference proteome</keyword>
<dbReference type="PANTHER" id="PTHR12265">
    <property type="entry name" value="TRANSMEMBRANE PROTEIN 53"/>
    <property type="match status" value="1"/>
</dbReference>
<organism evidence="9 10">
    <name type="scientific">Lasiosphaeria miniovina</name>
    <dbReference type="NCBI Taxonomy" id="1954250"/>
    <lineage>
        <taxon>Eukaryota</taxon>
        <taxon>Fungi</taxon>
        <taxon>Dikarya</taxon>
        <taxon>Ascomycota</taxon>
        <taxon>Pezizomycotina</taxon>
        <taxon>Sordariomycetes</taxon>
        <taxon>Sordariomycetidae</taxon>
        <taxon>Sordariales</taxon>
        <taxon>Lasiosphaeriaceae</taxon>
        <taxon>Lasiosphaeria</taxon>
    </lineage>
</organism>